<dbReference type="PANTHER" id="PTHR47349:SF1">
    <property type="entry name" value="AER328WP"/>
    <property type="match status" value="1"/>
</dbReference>
<feature type="domain" description="YMC020W-like alpha/beta hydrolase" evidence="2">
    <location>
        <begin position="349"/>
        <end position="467"/>
    </location>
</feature>
<feature type="compositionally biased region" description="Basic and acidic residues" evidence="1">
    <location>
        <begin position="300"/>
        <end position="312"/>
    </location>
</feature>
<comment type="caution">
    <text evidence="3">The sequence shown here is derived from an EMBL/GenBank/DDBJ whole genome shotgun (WGS) entry which is preliminary data.</text>
</comment>
<proteinExistence type="predicted"/>
<feature type="compositionally biased region" description="Low complexity" evidence="1">
    <location>
        <begin position="284"/>
        <end position="297"/>
    </location>
</feature>
<evidence type="ECO:0000313" key="4">
    <source>
        <dbReference type="Proteomes" id="UP001215280"/>
    </source>
</evidence>
<gene>
    <name evidence="3" type="ORF">DFH07DRAFT_727794</name>
</gene>
<keyword evidence="4" id="KW-1185">Reference proteome</keyword>
<feature type="compositionally biased region" description="Basic and acidic residues" evidence="1">
    <location>
        <begin position="162"/>
        <end position="179"/>
    </location>
</feature>
<sequence>MAVSHEEQTSWYYPWAWYGSTSSSTSPTAATGPPEDSAEEKALVDPKPAEVAAVPDAVLADMPPSAAEHTLSDPTPPPSPKLHPTTSSPSLDSNPIGDSINSNRTGWVSFFSSSATLGYASRKTITSGEPEVMEIDLDDGAEGETPTAAAAAPPQTASQSEATDKNKKESDGKQTKEAEQPQSNVQVVNNPASSINNKRATSPAPSVASKASTGTKTPAKAPSIAPPRSPTPNLVLPTWKDTFHTPPRSVVPQRLLDGNARAVGRAVMEKTMRFVSGVLFASDGSTTTRRSRSASGAKGKGKEREEREREKRFEEWGLGLPRAWDVLKPAARRGTESGERNVEDVLRGCRHVVVIGIHGWFPGAVIQSVLGEPTGTSTKFVNMMVTALEEFQSSYNVSLDKITRIPLEGEGTINRRVDKLYTALTSNAEWMADLHSADVIFVATHSQGSIVSTHLLDRLIREGHIRTGGSDVSQNPERPPALARSSTDSSLPRPPPQRVCCLALCGIHLGPLRYLSSSSLVLPYIQYFESIAARELFEFQNTESEVSQAYVRALQNVVDNGTKMVYVASLNDQVVPIYSGLFTAASHPLILRSLYIDGQNSCHLSSSSDFLSNLFVLLIRVMNAGLPDSGLLNHLSEATAGSLNGVGHSTVYEEIANYTLAVKYLFLTNSGFDTHLKLTVESFNANTEQNDYEIPWSLRDLIADERIAHFFSKEISQLATAFRQWQPKTTILRDIKRKLQPIQRLPPSFTGSATNSPSPASVSKL</sequence>
<dbReference type="Proteomes" id="UP001215280">
    <property type="component" value="Unassembled WGS sequence"/>
</dbReference>
<dbReference type="InterPro" id="IPR058933">
    <property type="entry name" value="YMC020W-like_ab_hydrolase"/>
</dbReference>
<protein>
    <recommendedName>
        <fullName evidence="2">YMC020W-like alpha/beta hydrolase domain-containing protein</fullName>
    </recommendedName>
</protein>
<dbReference type="InterPro" id="IPR058934">
    <property type="entry name" value="YMC020W-like"/>
</dbReference>
<dbReference type="EMBL" id="JARJLG010000002">
    <property type="protein sequence ID" value="KAJ7783599.1"/>
    <property type="molecule type" value="Genomic_DNA"/>
</dbReference>
<feature type="compositionally biased region" description="Low complexity" evidence="1">
    <location>
        <begin position="21"/>
        <end position="34"/>
    </location>
</feature>
<feature type="domain" description="YMC020W-like alpha/beta hydrolase" evidence="2">
    <location>
        <begin position="498"/>
        <end position="704"/>
    </location>
</feature>
<evidence type="ECO:0000256" key="1">
    <source>
        <dbReference type="SAM" id="MobiDB-lite"/>
    </source>
</evidence>
<dbReference type="PANTHER" id="PTHR47349">
    <property type="entry name" value="CHROMOSOME 8, WHOLE GENOME SHOTGUN SEQUENCE"/>
    <property type="match status" value="1"/>
</dbReference>
<feature type="region of interest" description="Disordered" evidence="1">
    <location>
        <begin position="745"/>
        <end position="765"/>
    </location>
</feature>
<feature type="region of interest" description="Disordered" evidence="1">
    <location>
        <begin position="119"/>
        <end position="237"/>
    </location>
</feature>
<name>A0AAD7KDS2_9AGAR</name>
<dbReference type="Pfam" id="PF26147">
    <property type="entry name" value="AB_HYDROLASE_YMC0-YMC35"/>
    <property type="match status" value="2"/>
</dbReference>
<reference evidence="3" key="1">
    <citation type="submission" date="2023-03" db="EMBL/GenBank/DDBJ databases">
        <title>Massive genome expansion in bonnet fungi (Mycena s.s.) driven by repeated elements and novel gene families across ecological guilds.</title>
        <authorList>
            <consortium name="Lawrence Berkeley National Laboratory"/>
            <person name="Harder C.B."/>
            <person name="Miyauchi S."/>
            <person name="Viragh M."/>
            <person name="Kuo A."/>
            <person name="Thoen E."/>
            <person name="Andreopoulos B."/>
            <person name="Lu D."/>
            <person name="Skrede I."/>
            <person name="Drula E."/>
            <person name="Henrissat B."/>
            <person name="Morin E."/>
            <person name="Kohler A."/>
            <person name="Barry K."/>
            <person name="LaButti K."/>
            <person name="Morin E."/>
            <person name="Salamov A."/>
            <person name="Lipzen A."/>
            <person name="Mereny Z."/>
            <person name="Hegedus B."/>
            <person name="Baldrian P."/>
            <person name="Stursova M."/>
            <person name="Weitz H."/>
            <person name="Taylor A."/>
            <person name="Grigoriev I.V."/>
            <person name="Nagy L.G."/>
            <person name="Martin F."/>
            <person name="Kauserud H."/>
        </authorList>
    </citation>
    <scope>NUCLEOTIDE SEQUENCE</scope>
    <source>
        <strain evidence="3">CBHHK188m</strain>
    </source>
</reference>
<dbReference type="AlphaFoldDB" id="A0AAD7KDS2"/>
<feature type="compositionally biased region" description="Basic and acidic residues" evidence="1">
    <location>
        <begin position="39"/>
        <end position="48"/>
    </location>
</feature>
<feature type="compositionally biased region" description="Polar residues" evidence="1">
    <location>
        <begin position="749"/>
        <end position="765"/>
    </location>
</feature>
<accession>A0AAD7KDS2</accession>
<feature type="region of interest" description="Disordered" evidence="1">
    <location>
        <begin position="284"/>
        <end position="312"/>
    </location>
</feature>
<feature type="compositionally biased region" description="Acidic residues" evidence="1">
    <location>
        <begin position="131"/>
        <end position="142"/>
    </location>
</feature>
<evidence type="ECO:0000259" key="2">
    <source>
        <dbReference type="Pfam" id="PF26147"/>
    </source>
</evidence>
<feature type="region of interest" description="Disordered" evidence="1">
    <location>
        <begin position="466"/>
        <end position="494"/>
    </location>
</feature>
<evidence type="ECO:0000313" key="3">
    <source>
        <dbReference type="EMBL" id="KAJ7783599.1"/>
    </source>
</evidence>
<feature type="compositionally biased region" description="Polar residues" evidence="1">
    <location>
        <begin position="180"/>
        <end position="216"/>
    </location>
</feature>
<feature type="region of interest" description="Disordered" evidence="1">
    <location>
        <begin position="21"/>
        <end position="105"/>
    </location>
</feature>
<feature type="compositionally biased region" description="Low complexity" evidence="1">
    <location>
        <begin position="143"/>
        <end position="161"/>
    </location>
</feature>
<organism evidence="3 4">
    <name type="scientific">Mycena maculata</name>
    <dbReference type="NCBI Taxonomy" id="230809"/>
    <lineage>
        <taxon>Eukaryota</taxon>
        <taxon>Fungi</taxon>
        <taxon>Dikarya</taxon>
        <taxon>Basidiomycota</taxon>
        <taxon>Agaricomycotina</taxon>
        <taxon>Agaricomycetes</taxon>
        <taxon>Agaricomycetidae</taxon>
        <taxon>Agaricales</taxon>
        <taxon>Marasmiineae</taxon>
        <taxon>Mycenaceae</taxon>
        <taxon>Mycena</taxon>
    </lineage>
</organism>
<feature type="compositionally biased region" description="Low complexity" evidence="1">
    <location>
        <begin position="82"/>
        <end position="91"/>
    </location>
</feature>